<evidence type="ECO:0000313" key="3">
    <source>
        <dbReference type="Proteomes" id="UP000708576"/>
    </source>
</evidence>
<dbReference type="EMBL" id="JAGUCO010000022">
    <property type="protein sequence ID" value="MBS2100393.1"/>
    <property type="molecule type" value="Genomic_DNA"/>
</dbReference>
<gene>
    <name evidence="2" type="ORF">KEM10_19060</name>
</gene>
<sequence length="141" mass="15872">MKNIVKILSISLLITSLLSACGKEEESADLTKPTAVITLDRDNHFFSPMSSIVINGSFSDNKELKECQVTISSLKSSRGFDLDWEPETYKIPLSGTEMTITGQQIFTIIPVDIKYGEYQITFKVLDTSDNYNFYTQDIVIQ</sequence>
<dbReference type="InterPro" id="IPR027829">
    <property type="entry name" value="DUF4625"/>
</dbReference>
<feature type="signal peptide" evidence="1">
    <location>
        <begin position="1"/>
        <end position="20"/>
    </location>
</feature>
<evidence type="ECO:0000313" key="2">
    <source>
        <dbReference type="EMBL" id="MBS2100393.1"/>
    </source>
</evidence>
<dbReference type="Pfam" id="PF15418">
    <property type="entry name" value="DUF4625"/>
    <property type="match status" value="1"/>
</dbReference>
<dbReference type="Proteomes" id="UP000708576">
    <property type="component" value="Unassembled WGS sequence"/>
</dbReference>
<keyword evidence="1" id="KW-0732">Signal</keyword>
<feature type="chain" id="PRO_5046425633" evidence="1">
    <location>
        <begin position="21"/>
        <end position="141"/>
    </location>
</feature>
<dbReference type="PROSITE" id="PS51257">
    <property type="entry name" value="PROKAR_LIPOPROTEIN"/>
    <property type="match status" value="1"/>
</dbReference>
<protein>
    <submittedName>
        <fullName evidence="2">DUF4625 domain-containing protein</fullName>
    </submittedName>
</protein>
<organism evidence="2 3">
    <name type="scientific">Carboxylicivirga linearis</name>
    <dbReference type="NCBI Taxonomy" id="1628157"/>
    <lineage>
        <taxon>Bacteria</taxon>
        <taxon>Pseudomonadati</taxon>
        <taxon>Bacteroidota</taxon>
        <taxon>Bacteroidia</taxon>
        <taxon>Marinilabiliales</taxon>
        <taxon>Marinilabiliaceae</taxon>
        <taxon>Carboxylicivirga</taxon>
    </lineage>
</organism>
<reference evidence="2 3" key="1">
    <citation type="journal article" date="2015" name="Int. J. Syst. Evol. Microbiol.">
        <title>Carboxylicivirga linearis sp. nov., isolated from a sea cucumber culture pond.</title>
        <authorList>
            <person name="Wang F.Q."/>
            <person name="Zhou Y.X."/>
            <person name="Lin X.Z."/>
            <person name="Chen G.J."/>
            <person name="Du Z.J."/>
        </authorList>
    </citation>
    <scope>NUCLEOTIDE SEQUENCE [LARGE SCALE GENOMIC DNA]</scope>
    <source>
        <strain evidence="2 3">FB218</strain>
    </source>
</reference>
<proteinExistence type="predicted"/>
<comment type="caution">
    <text evidence="2">The sequence shown here is derived from an EMBL/GenBank/DDBJ whole genome shotgun (WGS) entry which is preliminary data.</text>
</comment>
<name>A0ABS5JZV1_9BACT</name>
<keyword evidence="3" id="KW-1185">Reference proteome</keyword>
<evidence type="ECO:0000256" key="1">
    <source>
        <dbReference type="SAM" id="SignalP"/>
    </source>
</evidence>
<accession>A0ABS5JZV1</accession>
<dbReference type="RefSeq" id="WP_212218142.1">
    <property type="nucleotide sequence ID" value="NZ_JAGUCO010000022.1"/>
</dbReference>